<reference evidence="2 3" key="1">
    <citation type="submission" date="2015-08" db="EMBL/GenBank/DDBJ databases">
        <title>Next Generation Sequencing and Analysis of the Genome of Puccinia sorghi L Schw, the Causal Agent of Maize Common Rust.</title>
        <authorList>
            <person name="Rochi L."/>
            <person name="Burguener G."/>
            <person name="Darino M."/>
            <person name="Turjanski A."/>
            <person name="Kreff E."/>
            <person name="Dieguez M.J."/>
            <person name="Sacco F."/>
        </authorList>
    </citation>
    <scope>NUCLEOTIDE SEQUENCE [LARGE SCALE GENOMIC DNA]</scope>
    <source>
        <strain evidence="2 3">RO10H11247</strain>
    </source>
</reference>
<dbReference type="OrthoDB" id="2503277at2759"/>
<evidence type="ECO:0000313" key="2">
    <source>
        <dbReference type="EMBL" id="KNZ52192.1"/>
    </source>
</evidence>
<gene>
    <name evidence="2" type="ORF">VP01_3654g1</name>
</gene>
<dbReference type="EMBL" id="LAVV01008673">
    <property type="protein sequence ID" value="KNZ52192.1"/>
    <property type="molecule type" value="Genomic_DNA"/>
</dbReference>
<dbReference type="AlphaFoldDB" id="A0A0L6UVA1"/>
<sequence length="219" mass="24363">MTKHSRNWPKNHVHLAQLLIGHLMHKASSGRHSRLRAPPLPGVHYHTPIHYSHHIFEPPSGAASGRAARSNRPVWALLTVVPGCNLNQAFIILAPSPKTQLTESNDENRCPETATPPSTTAKLDRQARNDYSPSSPLRSDWRKLIEQYHFSGTEWHHFPGRLESPESQITFIGTCFILGIPRTKTNLFFAHVGRVHCAANWWSLDGSLAGACCMSTTGS</sequence>
<dbReference type="Proteomes" id="UP000037035">
    <property type="component" value="Unassembled WGS sequence"/>
</dbReference>
<accession>A0A0L6UVA1</accession>
<keyword evidence="3" id="KW-1185">Reference proteome</keyword>
<comment type="caution">
    <text evidence="2">The sequence shown here is derived from an EMBL/GenBank/DDBJ whole genome shotgun (WGS) entry which is preliminary data.</text>
</comment>
<name>A0A0L6UVA1_9BASI</name>
<protein>
    <submittedName>
        <fullName evidence="2">Uncharacterized protein</fullName>
    </submittedName>
</protein>
<proteinExistence type="predicted"/>
<feature type="region of interest" description="Disordered" evidence="1">
    <location>
        <begin position="101"/>
        <end position="136"/>
    </location>
</feature>
<evidence type="ECO:0000313" key="3">
    <source>
        <dbReference type="Proteomes" id="UP000037035"/>
    </source>
</evidence>
<organism evidence="2 3">
    <name type="scientific">Puccinia sorghi</name>
    <dbReference type="NCBI Taxonomy" id="27349"/>
    <lineage>
        <taxon>Eukaryota</taxon>
        <taxon>Fungi</taxon>
        <taxon>Dikarya</taxon>
        <taxon>Basidiomycota</taxon>
        <taxon>Pucciniomycotina</taxon>
        <taxon>Pucciniomycetes</taxon>
        <taxon>Pucciniales</taxon>
        <taxon>Pucciniaceae</taxon>
        <taxon>Puccinia</taxon>
    </lineage>
</organism>
<evidence type="ECO:0000256" key="1">
    <source>
        <dbReference type="SAM" id="MobiDB-lite"/>
    </source>
</evidence>
<dbReference type="VEuPathDB" id="FungiDB:VP01_3654g1"/>